<evidence type="ECO:0000313" key="2">
    <source>
        <dbReference type="Proteomes" id="UP000499080"/>
    </source>
</evidence>
<name>A0A4Y2J084_ARAVE</name>
<comment type="caution">
    <text evidence="1">The sequence shown here is derived from an EMBL/GenBank/DDBJ whole genome shotgun (WGS) entry which is preliminary data.</text>
</comment>
<accession>A0A4Y2J084</accession>
<organism evidence="1 2">
    <name type="scientific">Araneus ventricosus</name>
    <name type="common">Orbweaver spider</name>
    <name type="synonym">Epeira ventricosa</name>
    <dbReference type="NCBI Taxonomy" id="182803"/>
    <lineage>
        <taxon>Eukaryota</taxon>
        <taxon>Metazoa</taxon>
        <taxon>Ecdysozoa</taxon>
        <taxon>Arthropoda</taxon>
        <taxon>Chelicerata</taxon>
        <taxon>Arachnida</taxon>
        <taxon>Araneae</taxon>
        <taxon>Araneomorphae</taxon>
        <taxon>Entelegynae</taxon>
        <taxon>Araneoidea</taxon>
        <taxon>Araneidae</taxon>
        <taxon>Araneus</taxon>
    </lineage>
</organism>
<sequence>MVLDLLFQSNNWGIFPLKPLAPPNSSVAVPHPAGKLYWVMSPLFEEMRKFQTYQGSHLSDGKVSALRREGSRYETRVYRESP</sequence>
<protein>
    <submittedName>
        <fullName evidence="1">Uncharacterized protein</fullName>
    </submittedName>
</protein>
<proteinExistence type="predicted"/>
<reference evidence="1 2" key="1">
    <citation type="journal article" date="2019" name="Sci. Rep.">
        <title>Orb-weaving spider Araneus ventricosus genome elucidates the spidroin gene catalogue.</title>
        <authorList>
            <person name="Kono N."/>
            <person name="Nakamura H."/>
            <person name="Ohtoshi R."/>
            <person name="Moran D.A.P."/>
            <person name="Shinohara A."/>
            <person name="Yoshida Y."/>
            <person name="Fujiwara M."/>
            <person name="Mori M."/>
            <person name="Tomita M."/>
            <person name="Arakawa K."/>
        </authorList>
    </citation>
    <scope>NUCLEOTIDE SEQUENCE [LARGE SCALE GENOMIC DNA]</scope>
</reference>
<gene>
    <name evidence="1" type="ORF">AVEN_68108_1</name>
</gene>
<dbReference type="AlphaFoldDB" id="A0A4Y2J084"/>
<evidence type="ECO:0000313" key="1">
    <source>
        <dbReference type="EMBL" id="GBM82959.1"/>
    </source>
</evidence>
<keyword evidence="2" id="KW-1185">Reference proteome</keyword>
<dbReference type="Proteomes" id="UP000499080">
    <property type="component" value="Unassembled WGS sequence"/>
</dbReference>
<dbReference type="EMBL" id="BGPR01003045">
    <property type="protein sequence ID" value="GBM82959.1"/>
    <property type="molecule type" value="Genomic_DNA"/>
</dbReference>